<organism evidence="1 2">
    <name type="scientific">Chitinimonas prasina</name>
    <dbReference type="NCBI Taxonomy" id="1434937"/>
    <lineage>
        <taxon>Bacteria</taxon>
        <taxon>Pseudomonadati</taxon>
        <taxon>Pseudomonadota</taxon>
        <taxon>Betaproteobacteria</taxon>
        <taxon>Neisseriales</taxon>
        <taxon>Chitinibacteraceae</taxon>
        <taxon>Chitinimonas</taxon>
    </lineage>
</organism>
<name>A0ABQ5YHB3_9NEIS</name>
<proteinExistence type="predicted"/>
<sequence>MITVFDMASGQDEKVIGEPVVVAQATEQARPRQELQLRLLTLDEAMAAEQRSDRLGR</sequence>
<dbReference type="Proteomes" id="UP001156706">
    <property type="component" value="Unassembled WGS sequence"/>
</dbReference>
<protein>
    <submittedName>
        <fullName evidence="1">Uncharacterized protein</fullName>
    </submittedName>
</protein>
<gene>
    <name evidence="1" type="ORF">GCM10007907_31810</name>
</gene>
<reference evidence="2" key="1">
    <citation type="journal article" date="2019" name="Int. J. Syst. Evol. Microbiol.">
        <title>The Global Catalogue of Microorganisms (GCM) 10K type strain sequencing project: providing services to taxonomists for standard genome sequencing and annotation.</title>
        <authorList>
            <consortium name="The Broad Institute Genomics Platform"/>
            <consortium name="The Broad Institute Genome Sequencing Center for Infectious Disease"/>
            <person name="Wu L."/>
            <person name="Ma J."/>
        </authorList>
    </citation>
    <scope>NUCLEOTIDE SEQUENCE [LARGE SCALE GENOMIC DNA]</scope>
    <source>
        <strain evidence="2">NBRC 110044</strain>
    </source>
</reference>
<comment type="caution">
    <text evidence="1">The sequence shown here is derived from an EMBL/GenBank/DDBJ whole genome shotgun (WGS) entry which is preliminary data.</text>
</comment>
<accession>A0ABQ5YHB3</accession>
<dbReference type="EMBL" id="BSOG01000004">
    <property type="protein sequence ID" value="GLR14391.1"/>
    <property type="molecule type" value="Genomic_DNA"/>
</dbReference>
<keyword evidence="2" id="KW-1185">Reference proteome</keyword>
<dbReference type="RefSeq" id="WP_284197464.1">
    <property type="nucleotide sequence ID" value="NZ_BSOG01000004.1"/>
</dbReference>
<evidence type="ECO:0000313" key="1">
    <source>
        <dbReference type="EMBL" id="GLR14391.1"/>
    </source>
</evidence>
<evidence type="ECO:0000313" key="2">
    <source>
        <dbReference type="Proteomes" id="UP001156706"/>
    </source>
</evidence>